<dbReference type="Proteomes" id="UP000273516">
    <property type="component" value="Unassembled WGS sequence"/>
</dbReference>
<evidence type="ECO:0000313" key="1">
    <source>
        <dbReference type="EMBL" id="RMC33743.1"/>
    </source>
</evidence>
<name>A0A3M0M926_9RHOB</name>
<comment type="caution">
    <text evidence="1">The sequence shown here is derived from an EMBL/GenBank/DDBJ whole genome shotgun (WGS) entry which is preliminary data.</text>
</comment>
<evidence type="ECO:0000313" key="2">
    <source>
        <dbReference type="Proteomes" id="UP000273516"/>
    </source>
</evidence>
<reference evidence="1 2" key="1">
    <citation type="submission" date="2018-07" db="EMBL/GenBank/DDBJ databases">
        <authorList>
            <person name="Zhang Y."/>
            <person name="Wang L."/>
            <person name="Ma S."/>
        </authorList>
    </citation>
    <scope>NUCLEOTIDE SEQUENCE [LARGE SCALE GENOMIC DNA]</scope>
    <source>
        <strain evidence="1 2">4-2</strain>
    </source>
</reference>
<sequence length="60" mass="6774">MDKTASVKREDGFAVIRIPMSEVHGLRVALAECPCRATKSTETANIRRRFDKALARLETR</sequence>
<dbReference type="EMBL" id="QOKZ01000006">
    <property type="protein sequence ID" value="RMC33743.1"/>
    <property type="molecule type" value="Genomic_DNA"/>
</dbReference>
<protein>
    <submittedName>
        <fullName evidence="1">Uncharacterized protein</fullName>
    </submittedName>
</protein>
<accession>A0A3M0M926</accession>
<dbReference type="RefSeq" id="WP_122113297.1">
    <property type="nucleotide sequence ID" value="NZ_QOKZ01000006.1"/>
</dbReference>
<organism evidence="1 2">
    <name type="scientific">Paracoccus alkanivorans</name>
    <dbReference type="NCBI Taxonomy" id="2116655"/>
    <lineage>
        <taxon>Bacteria</taxon>
        <taxon>Pseudomonadati</taxon>
        <taxon>Pseudomonadota</taxon>
        <taxon>Alphaproteobacteria</taxon>
        <taxon>Rhodobacterales</taxon>
        <taxon>Paracoccaceae</taxon>
        <taxon>Paracoccus</taxon>
    </lineage>
</organism>
<dbReference type="OrthoDB" id="7778890at2"/>
<proteinExistence type="predicted"/>
<keyword evidence="2" id="KW-1185">Reference proteome</keyword>
<gene>
    <name evidence="1" type="ORF">C9E81_15685</name>
</gene>
<dbReference type="AlphaFoldDB" id="A0A3M0M926"/>